<gene>
    <name evidence="9" type="primary">grxC</name>
    <name evidence="9" type="ORF">O4H49_15340</name>
</gene>
<dbReference type="InterPro" id="IPR011900">
    <property type="entry name" value="GRX_bact"/>
</dbReference>
<evidence type="ECO:0000256" key="1">
    <source>
        <dbReference type="ARBA" id="ARBA00002549"/>
    </source>
</evidence>
<feature type="domain" description="Glutaredoxin" evidence="8">
    <location>
        <begin position="4"/>
        <end position="64"/>
    </location>
</feature>
<dbReference type="InterPro" id="IPR014025">
    <property type="entry name" value="Glutaredoxin_subgr"/>
</dbReference>
<evidence type="ECO:0000256" key="2">
    <source>
        <dbReference type="ARBA" id="ARBA00007787"/>
    </source>
</evidence>
<dbReference type="InterPro" id="IPR011767">
    <property type="entry name" value="GLR_AS"/>
</dbReference>
<evidence type="ECO:0000256" key="6">
    <source>
        <dbReference type="ARBA" id="ARBA00023284"/>
    </source>
</evidence>
<dbReference type="Pfam" id="PF00462">
    <property type="entry name" value="Glutaredoxin"/>
    <property type="match status" value="1"/>
</dbReference>
<proteinExistence type="inferred from homology"/>
<dbReference type="InterPro" id="IPR036249">
    <property type="entry name" value="Thioredoxin-like_sf"/>
</dbReference>
<evidence type="ECO:0000256" key="4">
    <source>
        <dbReference type="ARBA" id="ARBA00022982"/>
    </source>
</evidence>
<comment type="function">
    <text evidence="1 7">Has a glutathione-disulfide oxidoreductase activity in the presence of NADPH and glutathione reductase. Reduces low molecular weight disulfides and proteins.</text>
</comment>
<comment type="similarity">
    <text evidence="2 7">Belongs to the glutaredoxin family.</text>
</comment>
<comment type="caution">
    <text evidence="9">The sequence shown here is derived from an EMBL/GenBank/DDBJ whole genome shotgun (WGS) entry which is preliminary data.</text>
</comment>
<evidence type="ECO:0000256" key="7">
    <source>
        <dbReference type="RuleBase" id="RU364065"/>
    </source>
</evidence>
<keyword evidence="3 7" id="KW-0813">Transport</keyword>
<dbReference type="RefSeq" id="WP_269424314.1">
    <property type="nucleotide sequence ID" value="NZ_JAPWGY010000006.1"/>
</dbReference>
<evidence type="ECO:0000313" key="9">
    <source>
        <dbReference type="EMBL" id="MCZ4282162.1"/>
    </source>
</evidence>
<dbReference type="PRINTS" id="PR00160">
    <property type="entry name" value="GLUTAREDOXIN"/>
</dbReference>
<keyword evidence="7" id="KW-0963">Cytoplasm</keyword>
<dbReference type="EMBL" id="JAPWGY010000006">
    <property type="protein sequence ID" value="MCZ4282162.1"/>
    <property type="molecule type" value="Genomic_DNA"/>
</dbReference>
<dbReference type="PROSITE" id="PS00195">
    <property type="entry name" value="GLUTAREDOXIN_1"/>
    <property type="match status" value="1"/>
</dbReference>
<evidence type="ECO:0000259" key="8">
    <source>
        <dbReference type="Pfam" id="PF00462"/>
    </source>
</evidence>
<dbReference type="Proteomes" id="UP001069802">
    <property type="component" value="Unassembled WGS sequence"/>
</dbReference>
<dbReference type="Gene3D" id="3.40.30.10">
    <property type="entry name" value="Glutaredoxin"/>
    <property type="match status" value="1"/>
</dbReference>
<sequence>MAEVVIYTSMLCPYCVRAKKLLQSKGISFEEIDVMMEPRRKPEMVERAGGRTSVPQIFINEEHIGGCDDLMALEATGGLDAKLETRKAS</sequence>
<dbReference type="CDD" id="cd03418">
    <property type="entry name" value="GRX_GRXb_1_3_like"/>
    <property type="match status" value="1"/>
</dbReference>
<protein>
    <recommendedName>
        <fullName evidence="7">Glutaredoxin</fullName>
    </recommendedName>
</protein>
<keyword evidence="10" id="KW-1185">Reference proteome</keyword>
<dbReference type="PROSITE" id="PS51354">
    <property type="entry name" value="GLUTAREDOXIN_2"/>
    <property type="match status" value="1"/>
</dbReference>
<organism evidence="9 10">
    <name type="scientific">Kiloniella laminariae</name>
    <dbReference type="NCBI Taxonomy" id="454162"/>
    <lineage>
        <taxon>Bacteria</taxon>
        <taxon>Pseudomonadati</taxon>
        <taxon>Pseudomonadota</taxon>
        <taxon>Alphaproteobacteria</taxon>
        <taxon>Rhodospirillales</taxon>
        <taxon>Kiloniellaceae</taxon>
        <taxon>Kiloniella</taxon>
    </lineage>
</organism>
<evidence type="ECO:0000313" key="10">
    <source>
        <dbReference type="Proteomes" id="UP001069802"/>
    </source>
</evidence>
<evidence type="ECO:0000256" key="3">
    <source>
        <dbReference type="ARBA" id="ARBA00022448"/>
    </source>
</evidence>
<reference evidence="9" key="1">
    <citation type="submission" date="2022-12" db="EMBL/GenBank/DDBJ databases">
        <title>Bacterial isolates from different developmental stages of Nematostella vectensis.</title>
        <authorList>
            <person name="Fraune S."/>
        </authorList>
    </citation>
    <scope>NUCLEOTIDE SEQUENCE</scope>
    <source>
        <strain evidence="9">G21630-S1</strain>
    </source>
</reference>
<dbReference type="SUPFAM" id="SSF52833">
    <property type="entry name" value="Thioredoxin-like"/>
    <property type="match status" value="1"/>
</dbReference>
<accession>A0ABT4LQF2</accession>
<dbReference type="InterPro" id="IPR002109">
    <property type="entry name" value="Glutaredoxin"/>
</dbReference>
<name>A0ABT4LQF2_9PROT</name>
<evidence type="ECO:0000256" key="5">
    <source>
        <dbReference type="ARBA" id="ARBA00023157"/>
    </source>
</evidence>
<keyword evidence="4 7" id="KW-0249">Electron transport</keyword>
<dbReference type="NCBIfam" id="TIGR02181">
    <property type="entry name" value="GRX_bact"/>
    <property type="match status" value="1"/>
</dbReference>
<dbReference type="PANTHER" id="PTHR45694:SF18">
    <property type="entry name" value="GLUTAREDOXIN-1-RELATED"/>
    <property type="match status" value="1"/>
</dbReference>
<dbReference type="PANTHER" id="PTHR45694">
    <property type="entry name" value="GLUTAREDOXIN 2"/>
    <property type="match status" value="1"/>
</dbReference>
<keyword evidence="5" id="KW-1015">Disulfide bond</keyword>
<keyword evidence="6 7" id="KW-0676">Redox-active center</keyword>